<feature type="signal peptide" evidence="1">
    <location>
        <begin position="1"/>
        <end position="37"/>
    </location>
</feature>
<reference evidence="3 4" key="1">
    <citation type="submission" date="2023-02" db="EMBL/GenBank/DDBJ databases">
        <title>Bacterial whole genomic sequence of Curvibacter sp. HBC61.</title>
        <authorList>
            <person name="Le V."/>
            <person name="Ko S.-R."/>
            <person name="Ahn C.-Y."/>
            <person name="Oh H.-M."/>
        </authorList>
    </citation>
    <scope>NUCLEOTIDE SEQUENCE [LARGE SCALE GENOMIC DNA]</scope>
    <source>
        <strain evidence="3 4">HBC61</strain>
    </source>
</reference>
<evidence type="ECO:0000313" key="4">
    <source>
        <dbReference type="Proteomes" id="UP001528673"/>
    </source>
</evidence>
<evidence type="ECO:0000313" key="3">
    <source>
        <dbReference type="EMBL" id="MDD0838554.1"/>
    </source>
</evidence>
<dbReference type="RefSeq" id="WP_273950482.1">
    <property type="nucleotide sequence ID" value="NZ_JAQSIP010000003.1"/>
</dbReference>
<proteinExistence type="predicted"/>
<accession>A0ABT5MYX7</accession>
<dbReference type="Proteomes" id="UP001528673">
    <property type="component" value="Unassembled WGS sequence"/>
</dbReference>
<gene>
    <name evidence="3" type="ORF">PSQ40_08220</name>
</gene>
<keyword evidence="1" id="KW-0732">Signal</keyword>
<organism evidence="3 4">
    <name type="scientific">Curvibacter cyanobacteriorum</name>
    <dbReference type="NCBI Taxonomy" id="3026422"/>
    <lineage>
        <taxon>Bacteria</taxon>
        <taxon>Pseudomonadati</taxon>
        <taxon>Pseudomonadota</taxon>
        <taxon>Betaproteobacteria</taxon>
        <taxon>Burkholderiales</taxon>
        <taxon>Comamonadaceae</taxon>
        <taxon>Curvibacter</taxon>
    </lineage>
</organism>
<dbReference type="InterPro" id="IPR025510">
    <property type="entry name" value="DUF4397"/>
</dbReference>
<dbReference type="EMBL" id="JAQSIP010000003">
    <property type="protein sequence ID" value="MDD0838554.1"/>
    <property type="molecule type" value="Genomic_DNA"/>
</dbReference>
<keyword evidence="4" id="KW-1185">Reference proteome</keyword>
<sequence>MTRPARLAPQTTPDTAPLSRRHCLLALTSLGASPWLAACGASDGSAKIRLVNATQGVTQLSAYLDTDALASAVTAAAASSYYGADPDTYTLGVRSTGSAVNSVESSLTLSKDTCTTVVALGTQSSLTTTVYTENESSPSSGYAKLRLINGLQIGDAVDVYVTSTSTTALNSETAAIGNVTENSTSAFRSITKGTYSLWVTGYGDKTDLRAYVASITLADQGIDTLVLAPTHSAKLADIVRLPQKNSATSLATPLTRVRFVNAASASNAATPTVDGSTATSSSIGGYGVSSYGQLTAGTRTVAFTSGGSSVSSSITLTAGYDITCALVLDSAGSLAIVSFTDDNFPATSSSKSKIRLVNLASAAGSAQLTYNGGSLLSDYTAARSASSYTSFTAGEYDFVVSASGGSSQTQASYTSAAQAVYSAFAFGTTAVSKFTLLQDQ</sequence>
<feature type="domain" description="DUF4397" evidence="2">
    <location>
        <begin position="46"/>
        <end position="160"/>
    </location>
</feature>
<feature type="chain" id="PRO_5046036564" evidence="1">
    <location>
        <begin position="38"/>
        <end position="440"/>
    </location>
</feature>
<protein>
    <submittedName>
        <fullName evidence="3">DUF4397 domain-containing protein</fullName>
    </submittedName>
</protein>
<comment type="caution">
    <text evidence="3">The sequence shown here is derived from an EMBL/GenBank/DDBJ whole genome shotgun (WGS) entry which is preliminary data.</text>
</comment>
<name>A0ABT5MYX7_9BURK</name>
<evidence type="ECO:0000259" key="2">
    <source>
        <dbReference type="Pfam" id="PF14344"/>
    </source>
</evidence>
<evidence type="ECO:0000256" key="1">
    <source>
        <dbReference type="SAM" id="SignalP"/>
    </source>
</evidence>
<dbReference type="Pfam" id="PF14344">
    <property type="entry name" value="DUF4397"/>
    <property type="match status" value="2"/>
</dbReference>
<feature type="domain" description="DUF4397" evidence="2">
    <location>
        <begin position="256"/>
        <end position="365"/>
    </location>
</feature>